<dbReference type="Proteomes" id="UP000006253">
    <property type="component" value="Unassembled WGS sequence"/>
</dbReference>
<proteinExistence type="predicted"/>
<evidence type="ECO:0000313" key="1">
    <source>
        <dbReference type="EMBL" id="EKO17264.1"/>
    </source>
</evidence>
<evidence type="ECO:0000313" key="2">
    <source>
        <dbReference type="Proteomes" id="UP000006253"/>
    </source>
</evidence>
<dbReference type="EMBL" id="AHMY02000011">
    <property type="protein sequence ID" value="EKO17264.1"/>
    <property type="molecule type" value="Genomic_DNA"/>
</dbReference>
<dbReference type="AlphaFoldDB" id="A0A0E2B7E9"/>
<accession>A0A0E2B7E9</accession>
<protein>
    <submittedName>
        <fullName evidence="1">Uncharacterized protein</fullName>
    </submittedName>
</protein>
<reference evidence="1 2" key="1">
    <citation type="submission" date="2012-10" db="EMBL/GenBank/DDBJ databases">
        <authorList>
            <person name="Harkins D.M."/>
            <person name="Durkin A.S."/>
            <person name="Brinkac L.M."/>
            <person name="Selengut J.D."/>
            <person name="Sanka R."/>
            <person name="DePew J."/>
            <person name="Purushe J."/>
            <person name="Peacock S.J."/>
            <person name="Thaipadungpanit J."/>
            <person name="Wuthiekanun V.W."/>
            <person name="Day N.P."/>
            <person name="Vinetz J.M."/>
            <person name="Sutton G.G."/>
            <person name="Nelson W.C."/>
            <person name="Fouts D.E."/>
        </authorList>
    </citation>
    <scope>NUCLEOTIDE SEQUENCE [LARGE SCALE GENOMIC DNA]</scope>
    <source>
        <strain evidence="1 2">H1</strain>
    </source>
</reference>
<gene>
    <name evidence="1" type="ORF">LEP1GSC081_2354</name>
</gene>
<sequence length="44" mass="5019">MNGEGHKELPFQINKPTESSRSLIFQYKKETLIETITSILILGL</sequence>
<name>A0A0E2B7E9_9LEPT</name>
<organism evidence="1 2">
    <name type="scientific">Leptospira kirschneri str. H1</name>
    <dbReference type="NCBI Taxonomy" id="1049966"/>
    <lineage>
        <taxon>Bacteria</taxon>
        <taxon>Pseudomonadati</taxon>
        <taxon>Spirochaetota</taxon>
        <taxon>Spirochaetia</taxon>
        <taxon>Leptospirales</taxon>
        <taxon>Leptospiraceae</taxon>
        <taxon>Leptospira</taxon>
    </lineage>
</organism>
<comment type="caution">
    <text evidence="1">The sequence shown here is derived from an EMBL/GenBank/DDBJ whole genome shotgun (WGS) entry which is preliminary data.</text>
</comment>